<evidence type="ECO:0000313" key="2">
    <source>
        <dbReference type="EMBL" id="ORX97174.1"/>
    </source>
</evidence>
<feature type="transmembrane region" description="Helical" evidence="1">
    <location>
        <begin position="116"/>
        <end position="136"/>
    </location>
</feature>
<feature type="transmembrane region" description="Helical" evidence="1">
    <location>
        <begin position="87"/>
        <end position="104"/>
    </location>
</feature>
<dbReference type="GO" id="GO:0046521">
    <property type="term" value="P:sphingoid catabolic process"/>
    <property type="evidence" value="ECO:0007669"/>
    <property type="project" value="TreeGrafter"/>
</dbReference>
<sequence>MGFDLKKQLVAYGAYHRDPTNVKIHMTFVPIIMATAFIFGTNTPTLSTPSPRLTALLTRLNLPLNLSTLAGLTYSTLYIYLSPNTAGLILSPLVLLLSSVTNCLKNTTTSMRKINIIAGVVHVISWIAQFIGHGKFEGRKPALLDNLAQALFLAPLFVWYEGLFKLGYYKELQTEVDRGIEEEIARIRSLDKR</sequence>
<dbReference type="OrthoDB" id="2124888at2759"/>
<keyword evidence="1" id="KW-1133">Transmembrane helix</keyword>
<name>A0A1Y1YHT2_9PLEO</name>
<protein>
    <recommendedName>
        <fullName evidence="4">DUF962-domain-containing protein</fullName>
    </recommendedName>
</protein>
<accession>A0A1Y1YHT2</accession>
<feature type="transmembrane region" description="Helical" evidence="1">
    <location>
        <begin position="24"/>
        <end position="41"/>
    </location>
</feature>
<keyword evidence="1" id="KW-0472">Membrane</keyword>
<organism evidence="2 3">
    <name type="scientific">Clohesyomyces aquaticus</name>
    <dbReference type="NCBI Taxonomy" id="1231657"/>
    <lineage>
        <taxon>Eukaryota</taxon>
        <taxon>Fungi</taxon>
        <taxon>Dikarya</taxon>
        <taxon>Ascomycota</taxon>
        <taxon>Pezizomycotina</taxon>
        <taxon>Dothideomycetes</taxon>
        <taxon>Pleosporomycetidae</taxon>
        <taxon>Pleosporales</taxon>
        <taxon>Lindgomycetaceae</taxon>
        <taxon>Clohesyomyces</taxon>
    </lineage>
</organism>
<comment type="caution">
    <text evidence="2">The sequence shown here is derived from an EMBL/GenBank/DDBJ whole genome shotgun (WGS) entry which is preliminary data.</text>
</comment>
<dbReference type="PANTHER" id="PTHR28026">
    <property type="entry name" value="DUF962 DOMAIN PROTEIN (AFU_ORTHOLOGUE AFUA_8G05310)"/>
    <property type="match status" value="1"/>
</dbReference>
<evidence type="ECO:0008006" key="4">
    <source>
        <dbReference type="Google" id="ProtNLM"/>
    </source>
</evidence>
<dbReference type="Pfam" id="PF06127">
    <property type="entry name" value="Mpo1-like"/>
    <property type="match status" value="1"/>
</dbReference>
<proteinExistence type="predicted"/>
<dbReference type="AlphaFoldDB" id="A0A1Y1YHT2"/>
<gene>
    <name evidence="2" type="ORF">BCR34DRAFT_497116</name>
</gene>
<evidence type="ECO:0000313" key="3">
    <source>
        <dbReference type="Proteomes" id="UP000193144"/>
    </source>
</evidence>
<keyword evidence="3" id="KW-1185">Reference proteome</keyword>
<dbReference type="InterPro" id="IPR009305">
    <property type="entry name" value="Mpo1-like"/>
</dbReference>
<keyword evidence="1" id="KW-0812">Transmembrane</keyword>
<dbReference type="GO" id="GO:0016020">
    <property type="term" value="C:membrane"/>
    <property type="evidence" value="ECO:0007669"/>
    <property type="project" value="GOC"/>
</dbReference>
<dbReference type="GO" id="GO:0005783">
    <property type="term" value="C:endoplasmic reticulum"/>
    <property type="evidence" value="ECO:0007669"/>
    <property type="project" value="TreeGrafter"/>
</dbReference>
<evidence type="ECO:0000256" key="1">
    <source>
        <dbReference type="SAM" id="Phobius"/>
    </source>
</evidence>
<dbReference type="PANTHER" id="PTHR28026:SF9">
    <property type="entry name" value="2-HYDROXY-PALMITIC ACID DIOXYGENASE MPO1"/>
    <property type="match status" value="1"/>
</dbReference>
<dbReference type="EMBL" id="MCFA01000239">
    <property type="protein sequence ID" value="ORX97174.1"/>
    <property type="molecule type" value="Genomic_DNA"/>
</dbReference>
<feature type="transmembrane region" description="Helical" evidence="1">
    <location>
        <begin position="142"/>
        <end position="160"/>
    </location>
</feature>
<reference evidence="2 3" key="1">
    <citation type="submission" date="2016-07" db="EMBL/GenBank/DDBJ databases">
        <title>Pervasive Adenine N6-methylation of Active Genes in Fungi.</title>
        <authorList>
            <consortium name="DOE Joint Genome Institute"/>
            <person name="Mondo S.J."/>
            <person name="Dannebaum R.O."/>
            <person name="Kuo R.C."/>
            <person name="Labutti K."/>
            <person name="Haridas S."/>
            <person name="Kuo A."/>
            <person name="Salamov A."/>
            <person name="Ahrendt S.R."/>
            <person name="Lipzen A."/>
            <person name="Sullivan W."/>
            <person name="Andreopoulos W.B."/>
            <person name="Clum A."/>
            <person name="Lindquist E."/>
            <person name="Daum C."/>
            <person name="Ramamoorthy G.K."/>
            <person name="Gryganskyi A."/>
            <person name="Culley D."/>
            <person name="Magnuson J.K."/>
            <person name="James T.Y."/>
            <person name="O'Malley M.A."/>
            <person name="Stajich J.E."/>
            <person name="Spatafora J.W."/>
            <person name="Visel A."/>
            <person name="Grigoriev I.V."/>
        </authorList>
    </citation>
    <scope>NUCLEOTIDE SEQUENCE [LARGE SCALE GENOMIC DNA]</scope>
    <source>
        <strain evidence="2 3">CBS 115471</strain>
    </source>
</reference>
<dbReference type="Proteomes" id="UP000193144">
    <property type="component" value="Unassembled WGS sequence"/>
</dbReference>